<dbReference type="AlphaFoldDB" id="A0A9D4C2Y1"/>
<gene>
    <name evidence="5" type="ORF">DPMN_058934</name>
</gene>
<sequence>MHEGAAVAKLLQSVYSCPDDIDLFTAIITENRSNGTLVGPLGQKIISDMFKRLRDGDRFFFERDDPVVRFTKEQLAEIKKITLSSLICETTSTSTMQDNAFLFGVPENCQYASMIMKRCEVIARLNQPKSTGCPVKELPIDICGKSVQVNCDAVANFRTIDGSCNNLKNPEWGKAGSMQSRSVTNAYDDGIRQQLNGHSSYLDMSLSYGMNEEAAKDLRTFSGECKKDFDRGLAEHCVWGILAADNWSTGYEVPQDRSPDQPAQSRSLVDGGFGMSKNGQFLSDIRQTDRQTDFFIQD</sequence>
<dbReference type="PANTHER" id="PTHR11475">
    <property type="entry name" value="OXIDASE/PEROXIDASE"/>
    <property type="match status" value="1"/>
</dbReference>
<dbReference type="GO" id="GO:0004601">
    <property type="term" value="F:peroxidase activity"/>
    <property type="evidence" value="ECO:0007669"/>
    <property type="project" value="InterPro"/>
</dbReference>
<feature type="region of interest" description="Disordered" evidence="4">
    <location>
        <begin position="251"/>
        <end position="271"/>
    </location>
</feature>
<reference evidence="5" key="1">
    <citation type="journal article" date="2019" name="bioRxiv">
        <title>The Genome of the Zebra Mussel, Dreissena polymorpha: A Resource for Invasive Species Research.</title>
        <authorList>
            <person name="McCartney M.A."/>
            <person name="Auch B."/>
            <person name="Kono T."/>
            <person name="Mallez S."/>
            <person name="Zhang Y."/>
            <person name="Obille A."/>
            <person name="Becker A."/>
            <person name="Abrahante J.E."/>
            <person name="Garbe J."/>
            <person name="Badalamenti J.P."/>
            <person name="Herman A."/>
            <person name="Mangelson H."/>
            <person name="Liachko I."/>
            <person name="Sullivan S."/>
            <person name="Sone E.D."/>
            <person name="Koren S."/>
            <person name="Silverstein K.A.T."/>
            <person name="Beckman K.B."/>
            <person name="Gohl D.M."/>
        </authorList>
    </citation>
    <scope>NUCLEOTIDE SEQUENCE</scope>
    <source>
        <strain evidence="5">Duluth1</strain>
        <tissue evidence="5">Whole animal</tissue>
    </source>
</reference>
<dbReference type="SUPFAM" id="SSF48113">
    <property type="entry name" value="Heme-dependent peroxidases"/>
    <property type="match status" value="2"/>
</dbReference>
<evidence type="ECO:0000256" key="1">
    <source>
        <dbReference type="ARBA" id="ARBA00004613"/>
    </source>
</evidence>
<proteinExistence type="predicted"/>
<dbReference type="GO" id="GO:0005576">
    <property type="term" value="C:extracellular region"/>
    <property type="evidence" value="ECO:0007669"/>
    <property type="project" value="UniProtKB-SubCell"/>
</dbReference>
<keyword evidence="2" id="KW-0964">Secreted</keyword>
<dbReference type="GO" id="GO:0006979">
    <property type="term" value="P:response to oxidative stress"/>
    <property type="evidence" value="ECO:0007669"/>
    <property type="project" value="InterPro"/>
</dbReference>
<keyword evidence="3" id="KW-0325">Glycoprotein</keyword>
<organism evidence="5 6">
    <name type="scientific">Dreissena polymorpha</name>
    <name type="common">Zebra mussel</name>
    <name type="synonym">Mytilus polymorpha</name>
    <dbReference type="NCBI Taxonomy" id="45954"/>
    <lineage>
        <taxon>Eukaryota</taxon>
        <taxon>Metazoa</taxon>
        <taxon>Spiralia</taxon>
        <taxon>Lophotrochozoa</taxon>
        <taxon>Mollusca</taxon>
        <taxon>Bivalvia</taxon>
        <taxon>Autobranchia</taxon>
        <taxon>Heteroconchia</taxon>
        <taxon>Euheterodonta</taxon>
        <taxon>Imparidentia</taxon>
        <taxon>Neoheterodontei</taxon>
        <taxon>Myida</taxon>
        <taxon>Dreissenoidea</taxon>
        <taxon>Dreissenidae</taxon>
        <taxon>Dreissena</taxon>
    </lineage>
</organism>
<dbReference type="EMBL" id="JAIWYP010000013">
    <property type="protein sequence ID" value="KAH3716215.1"/>
    <property type="molecule type" value="Genomic_DNA"/>
</dbReference>
<accession>A0A9D4C2Y1</accession>
<comment type="caution">
    <text evidence="5">The sequence shown here is derived from an EMBL/GenBank/DDBJ whole genome shotgun (WGS) entry which is preliminary data.</text>
</comment>
<comment type="subcellular location">
    <subcellularLocation>
        <location evidence="1">Secreted</location>
    </subcellularLocation>
</comment>
<reference evidence="5" key="2">
    <citation type="submission" date="2020-11" db="EMBL/GenBank/DDBJ databases">
        <authorList>
            <person name="McCartney M.A."/>
            <person name="Auch B."/>
            <person name="Kono T."/>
            <person name="Mallez S."/>
            <person name="Becker A."/>
            <person name="Gohl D.M."/>
            <person name="Silverstein K.A.T."/>
            <person name="Koren S."/>
            <person name="Bechman K.B."/>
            <person name="Herman A."/>
            <person name="Abrahante J.E."/>
            <person name="Garbe J."/>
        </authorList>
    </citation>
    <scope>NUCLEOTIDE SEQUENCE</scope>
    <source>
        <strain evidence="5">Duluth1</strain>
        <tissue evidence="5">Whole animal</tissue>
    </source>
</reference>
<dbReference type="InterPro" id="IPR010255">
    <property type="entry name" value="Haem_peroxidase_sf"/>
</dbReference>
<protein>
    <submittedName>
        <fullName evidence="5">Uncharacterized protein</fullName>
    </submittedName>
</protein>
<dbReference type="InterPro" id="IPR037120">
    <property type="entry name" value="Haem_peroxidase_sf_animal"/>
</dbReference>
<name>A0A9D4C2Y1_DREPO</name>
<dbReference type="Proteomes" id="UP000828390">
    <property type="component" value="Unassembled WGS sequence"/>
</dbReference>
<evidence type="ECO:0000313" key="5">
    <source>
        <dbReference type="EMBL" id="KAH3716215.1"/>
    </source>
</evidence>
<evidence type="ECO:0000256" key="2">
    <source>
        <dbReference type="ARBA" id="ARBA00022525"/>
    </source>
</evidence>
<keyword evidence="6" id="KW-1185">Reference proteome</keyword>
<evidence type="ECO:0000256" key="3">
    <source>
        <dbReference type="ARBA" id="ARBA00023180"/>
    </source>
</evidence>
<dbReference type="InterPro" id="IPR019791">
    <property type="entry name" value="Haem_peroxidase_animal"/>
</dbReference>
<dbReference type="PANTHER" id="PTHR11475:SF4">
    <property type="entry name" value="CHORION PEROXIDASE"/>
    <property type="match status" value="1"/>
</dbReference>
<evidence type="ECO:0000313" key="6">
    <source>
        <dbReference type="Proteomes" id="UP000828390"/>
    </source>
</evidence>
<dbReference type="GO" id="GO:0020037">
    <property type="term" value="F:heme binding"/>
    <property type="evidence" value="ECO:0007669"/>
    <property type="project" value="InterPro"/>
</dbReference>
<evidence type="ECO:0000256" key="4">
    <source>
        <dbReference type="SAM" id="MobiDB-lite"/>
    </source>
</evidence>
<dbReference type="Gene3D" id="1.10.640.10">
    <property type="entry name" value="Haem peroxidase domain superfamily, animal type"/>
    <property type="match status" value="3"/>
</dbReference>
<dbReference type="Pfam" id="PF03098">
    <property type="entry name" value="An_peroxidase"/>
    <property type="match status" value="2"/>
</dbReference>
<dbReference type="PROSITE" id="PS50292">
    <property type="entry name" value="PEROXIDASE_3"/>
    <property type="match status" value="2"/>
</dbReference>